<sequence>MTGVSRTILSLRVCLLVCRYILFCMATHEPHFIGTS</sequence>
<protein>
    <submittedName>
        <fullName evidence="1">Uncharacterized protein</fullName>
    </submittedName>
</protein>
<dbReference type="AlphaFoldDB" id="A0A0E9VKT9"/>
<reference evidence="1" key="1">
    <citation type="submission" date="2014-11" db="EMBL/GenBank/DDBJ databases">
        <authorList>
            <person name="Amaro Gonzalez C."/>
        </authorList>
    </citation>
    <scope>NUCLEOTIDE SEQUENCE</scope>
</reference>
<accession>A0A0E9VKT9</accession>
<name>A0A0E9VKT9_ANGAN</name>
<proteinExistence type="predicted"/>
<dbReference type="EMBL" id="GBXM01030754">
    <property type="protein sequence ID" value="JAH77823.1"/>
    <property type="molecule type" value="Transcribed_RNA"/>
</dbReference>
<organism evidence="1">
    <name type="scientific">Anguilla anguilla</name>
    <name type="common">European freshwater eel</name>
    <name type="synonym">Muraena anguilla</name>
    <dbReference type="NCBI Taxonomy" id="7936"/>
    <lineage>
        <taxon>Eukaryota</taxon>
        <taxon>Metazoa</taxon>
        <taxon>Chordata</taxon>
        <taxon>Craniata</taxon>
        <taxon>Vertebrata</taxon>
        <taxon>Euteleostomi</taxon>
        <taxon>Actinopterygii</taxon>
        <taxon>Neopterygii</taxon>
        <taxon>Teleostei</taxon>
        <taxon>Anguilliformes</taxon>
        <taxon>Anguillidae</taxon>
        <taxon>Anguilla</taxon>
    </lineage>
</organism>
<evidence type="ECO:0000313" key="1">
    <source>
        <dbReference type="EMBL" id="JAH77823.1"/>
    </source>
</evidence>
<reference evidence="1" key="2">
    <citation type="journal article" date="2015" name="Fish Shellfish Immunol.">
        <title>Early steps in the European eel (Anguilla anguilla)-Vibrio vulnificus interaction in the gills: Role of the RtxA13 toxin.</title>
        <authorList>
            <person name="Callol A."/>
            <person name="Pajuelo D."/>
            <person name="Ebbesson L."/>
            <person name="Teles M."/>
            <person name="MacKenzie S."/>
            <person name="Amaro C."/>
        </authorList>
    </citation>
    <scope>NUCLEOTIDE SEQUENCE</scope>
</reference>